<proteinExistence type="predicted"/>
<keyword evidence="2" id="KW-1185">Reference proteome</keyword>
<organism evidence="1 2">
    <name type="scientific">Populus trichocarpa</name>
    <name type="common">Western balsam poplar</name>
    <name type="synonym">Populus balsamifera subsp. trichocarpa</name>
    <dbReference type="NCBI Taxonomy" id="3694"/>
    <lineage>
        <taxon>Eukaryota</taxon>
        <taxon>Viridiplantae</taxon>
        <taxon>Streptophyta</taxon>
        <taxon>Embryophyta</taxon>
        <taxon>Tracheophyta</taxon>
        <taxon>Spermatophyta</taxon>
        <taxon>Magnoliopsida</taxon>
        <taxon>eudicotyledons</taxon>
        <taxon>Gunneridae</taxon>
        <taxon>Pentapetalae</taxon>
        <taxon>rosids</taxon>
        <taxon>fabids</taxon>
        <taxon>Malpighiales</taxon>
        <taxon>Salicaceae</taxon>
        <taxon>Saliceae</taxon>
        <taxon>Populus</taxon>
    </lineage>
</organism>
<protein>
    <submittedName>
        <fullName evidence="1">Uncharacterized protein</fullName>
    </submittedName>
</protein>
<evidence type="ECO:0000313" key="1">
    <source>
        <dbReference type="EMBL" id="KAI9388343.1"/>
    </source>
</evidence>
<name>A0ACC0SGH8_POPTR</name>
<reference evidence="1 2" key="1">
    <citation type="journal article" date="2006" name="Science">
        <title>The genome of black cottonwood, Populus trichocarpa (Torr. &amp; Gray).</title>
        <authorList>
            <person name="Tuskan G.A."/>
            <person name="Difazio S."/>
            <person name="Jansson S."/>
            <person name="Bohlmann J."/>
            <person name="Grigoriev I."/>
            <person name="Hellsten U."/>
            <person name="Putnam N."/>
            <person name="Ralph S."/>
            <person name="Rombauts S."/>
            <person name="Salamov A."/>
            <person name="Schein J."/>
            <person name="Sterck L."/>
            <person name="Aerts A."/>
            <person name="Bhalerao R.R."/>
            <person name="Bhalerao R.P."/>
            <person name="Blaudez D."/>
            <person name="Boerjan W."/>
            <person name="Brun A."/>
            <person name="Brunner A."/>
            <person name="Busov V."/>
            <person name="Campbell M."/>
            <person name="Carlson J."/>
            <person name="Chalot M."/>
            <person name="Chapman J."/>
            <person name="Chen G.L."/>
            <person name="Cooper D."/>
            <person name="Coutinho P.M."/>
            <person name="Couturier J."/>
            <person name="Covert S."/>
            <person name="Cronk Q."/>
            <person name="Cunningham R."/>
            <person name="Davis J."/>
            <person name="Degroeve S."/>
            <person name="Dejardin A."/>
            <person name="Depamphilis C."/>
            <person name="Detter J."/>
            <person name="Dirks B."/>
            <person name="Dubchak I."/>
            <person name="Duplessis S."/>
            <person name="Ehlting J."/>
            <person name="Ellis B."/>
            <person name="Gendler K."/>
            <person name="Goodstein D."/>
            <person name="Gribskov M."/>
            <person name="Grimwood J."/>
            <person name="Groover A."/>
            <person name="Gunter L."/>
            <person name="Hamberger B."/>
            <person name="Heinze B."/>
            <person name="Helariutta Y."/>
            <person name="Henrissat B."/>
            <person name="Holligan D."/>
            <person name="Holt R."/>
            <person name="Huang W."/>
            <person name="Islam-Faridi N."/>
            <person name="Jones S."/>
            <person name="Jones-Rhoades M."/>
            <person name="Jorgensen R."/>
            <person name="Joshi C."/>
            <person name="Kangasjarvi J."/>
            <person name="Karlsson J."/>
            <person name="Kelleher C."/>
            <person name="Kirkpatrick R."/>
            <person name="Kirst M."/>
            <person name="Kohler A."/>
            <person name="Kalluri U."/>
            <person name="Larimer F."/>
            <person name="Leebens-Mack J."/>
            <person name="Leple J.C."/>
            <person name="Locascio P."/>
            <person name="Lou Y."/>
            <person name="Lucas S."/>
            <person name="Martin F."/>
            <person name="Montanini B."/>
            <person name="Napoli C."/>
            <person name="Nelson D.R."/>
            <person name="Nelson C."/>
            <person name="Nieminen K."/>
            <person name="Nilsson O."/>
            <person name="Pereda V."/>
            <person name="Peter G."/>
            <person name="Philippe R."/>
            <person name="Pilate G."/>
            <person name="Poliakov A."/>
            <person name="Razumovskaya J."/>
            <person name="Richardson P."/>
            <person name="Rinaldi C."/>
            <person name="Ritland K."/>
            <person name="Rouze P."/>
            <person name="Ryaboy D."/>
            <person name="Schmutz J."/>
            <person name="Schrader J."/>
            <person name="Segerman B."/>
            <person name="Shin H."/>
            <person name="Siddiqui A."/>
            <person name="Sterky F."/>
            <person name="Terry A."/>
            <person name="Tsai C.J."/>
            <person name="Uberbacher E."/>
            <person name="Unneberg P."/>
            <person name="Vahala J."/>
            <person name="Wall K."/>
            <person name="Wessler S."/>
            <person name="Yang G."/>
            <person name="Yin T."/>
            <person name="Douglas C."/>
            <person name="Marra M."/>
            <person name="Sandberg G."/>
            <person name="Van de Peer Y."/>
            <person name="Rokhsar D."/>
        </authorList>
    </citation>
    <scope>NUCLEOTIDE SEQUENCE [LARGE SCALE GENOMIC DNA]</scope>
    <source>
        <strain evidence="2">cv. Nisqually</strain>
    </source>
</reference>
<comment type="caution">
    <text evidence="1">The sequence shown here is derived from an EMBL/GenBank/DDBJ whole genome shotgun (WGS) entry which is preliminary data.</text>
</comment>
<gene>
    <name evidence="1" type="ORF">POPTR_009G048602v4</name>
</gene>
<accession>A0ACC0SGH8</accession>
<sequence>MCPSLLHLDFIITGISGFVQTNPRPGWQGLPKRPAADEERGRTPDLVSDESAPNRSARTSCFYLHLGVTFFFFFFFYHKDQIKESGC</sequence>
<dbReference type="Proteomes" id="UP000006729">
    <property type="component" value="Chromosome 9"/>
</dbReference>
<evidence type="ECO:0000313" key="2">
    <source>
        <dbReference type="Proteomes" id="UP000006729"/>
    </source>
</evidence>
<dbReference type="EMBL" id="CM009298">
    <property type="protein sequence ID" value="KAI9388343.1"/>
    <property type="molecule type" value="Genomic_DNA"/>
</dbReference>